<dbReference type="AlphaFoldDB" id="A0A667YML2"/>
<evidence type="ECO:0000256" key="2">
    <source>
        <dbReference type="ARBA" id="ARBA00022490"/>
    </source>
</evidence>
<dbReference type="PROSITE" id="PS51830">
    <property type="entry name" value="FIIND"/>
    <property type="match status" value="1"/>
</dbReference>
<accession>A0A667YML2</accession>
<dbReference type="Gene3D" id="1.10.533.10">
    <property type="entry name" value="Death Domain, Fas"/>
    <property type="match status" value="1"/>
</dbReference>
<dbReference type="SUPFAM" id="SSF47986">
    <property type="entry name" value="DEATH domain"/>
    <property type="match status" value="1"/>
</dbReference>
<evidence type="ECO:0008006" key="10">
    <source>
        <dbReference type="Google" id="ProtNLM"/>
    </source>
</evidence>
<evidence type="ECO:0000256" key="5">
    <source>
        <dbReference type="ARBA" id="ARBA00023198"/>
    </source>
</evidence>
<dbReference type="InterPro" id="IPR001315">
    <property type="entry name" value="CARD"/>
</dbReference>
<reference evidence="8" key="3">
    <citation type="submission" date="2025-09" db="UniProtKB">
        <authorList>
            <consortium name="Ensembl"/>
        </authorList>
    </citation>
    <scope>IDENTIFICATION</scope>
</reference>
<organism evidence="8 9">
    <name type="scientific">Myripristis murdjan</name>
    <name type="common">pinecone soldierfish</name>
    <dbReference type="NCBI Taxonomy" id="586833"/>
    <lineage>
        <taxon>Eukaryota</taxon>
        <taxon>Metazoa</taxon>
        <taxon>Chordata</taxon>
        <taxon>Craniata</taxon>
        <taxon>Vertebrata</taxon>
        <taxon>Euteleostomi</taxon>
        <taxon>Actinopterygii</taxon>
        <taxon>Neopterygii</taxon>
        <taxon>Teleostei</taxon>
        <taxon>Neoteleostei</taxon>
        <taxon>Acanthomorphata</taxon>
        <taxon>Holocentriformes</taxon>
        <taxon>Holocentridae</taxon>
        <taxon>Myripristis</taxon>
    </lineage>
</organism>
<proteinExistence type="predicted"/>
<dbReference type="Pfam" id="PF00619">
    <property type="entry name" value="CARD"/>
    <property type="match status" value="1"/>
</dbReference>
<evidence type="ECO:0000313" key="9">
    <source>
        <dbReference type="Proteomes" id="UP000472263"/>
    </source>
</evidence>
<keyword evidence="4" id="KW-0391">Immunity</keyword>
<dbReference type="Pfam" id="PF23679">
    <property type="entry name" value="UPA-FIIND"/>
    <property type="match status" value="1"/>
</dbReference>
<dbReference type="GO" id="GO:0005829">
    <property type="term" value="C:cytosol"/>
    <property type="evidence" value="ECO:0007669"/>
    <property type="project" value="UniProtKB-SubCell"/>
</dbReference>
<dbReference type="InterPro" id="IPR025307">
    <property type="entry name" value="FIIND_dom"/>
</dbReference>
<name>A0A667YML2_9TELE</name>
<dbReference type="InterPro" id="IPR011029">
    <property type="entry name" value="DEATH-like_dom_sf"/>
</dbReference>
<evidence type="ECO:0000256" key="3">
    <source>
        <dbReference type="ARBA" id="ARBA00022588"/>
    </source>
</evidence>
<evidence type="ECO:0000256" key="1">
    <source>
        <dbReference type="ARBA" id="ARBA00004514"/>
    </source>
</evidence>
<dbReference type="Proteomes" id="UP000472263">
    <property type="component" value="Chromosome 20"/>
</dbReference>
<evidence type="ECO:0000259" key="6">
    <source>
        <dbReference type="PROSITE" id="PS50209"/>
    </source>
</evidence>
<dbReference type="InterPro" id="IPR051249">
    <property type="entry name" value="NLRP_Inflammasome"/>
</dbReference>
<protein>
    <recommendedName>
        <fullName evidence="10">FIIND domain-containing protein</fullName>
    </recommendedName>
</protein>
<dbReference type="PROSITE" id="PS50209">
    <property type="entry name" value="CARD"/>
    <property type="match status" value="1"/>
</dbReference>
<evidence type="ECO:0000259" key="7">
    <source>
        <dbReference type="PROSITE" id="PS51830"/>
    </source>
</evidence>
<keyword evidence="9" id="KW-1185">Reference proteome</keyword>
<dbReference type="Ensembl" id="ENSMMDT00005029851.1">
    <property type="protein sequence ID" value="ENSMMDP00005029162.1"/>
    <property type="gene ID" value="ENSMMDG00005013883.1"/>
</dbReference>
<dbReference type="Pfam" id="PF13553">
    <property type="entry name" value="FIIND"/>
    <property type="match status" value="1"/>
</dbReference>
<keyword evidence="2" id="KW-0963">Cytoplasm</keyword>
<dbReference type="PANTHER" id="PTHR46985">
    <property type="entry name" value="NACHT, LRR AND PYD DOMAINS-CONTAINING PROTEIN 1"/>
    <property type="match status" value="1"/>
</dbReference>
<keyword evidence="5" id="KW-0395">Inflammatory response</keyword>
<evidence type="ECO:0000313" key="8">
    <source>
        <dbReference type="Ensembl" id="ENSMMDP00005029162.1"/>
    </source>
</evidence>
<comment type="subcellular location">
    <subcellularLocation>
        <location evidence="1">Cytoplasm</location>
        <location evidence="1">Cytosol</location>
    </subcellularLocation>
</comment>
<sequence length="333" mass="38153">MEGEGDVTYRIVHWDQRLLAQHHKKPAGPLFDIKCRQQSVCQLHLPHCEIRSTGACQFLSVAHVTDEGTEFIFPHEITETHVVINITGFSRFGVARDKNSPPYPIKAAVFLFYTPPVDSISLLNVLLLPGNVVLRDVQNQREKRNACERYIEVPPQCRLYPKQKYVLSASHKDTSIRIQPKKAEFDCENYHNFLTTFQVILKDKMESIKLLLRDRDSSHCVWRNRVYLSSAAVRRPQVQGGQDLTSVEILRSVWEPFINRVSGPMLKSLLDRLHHNGVISKSEREAADVKQNKTEMASFGISMVMDKGERASLEMITFLCEEDKYLSETLGLM</sequence>
<dbReference type="PANTHER" id="PTHR46985:SF2">
    <property type="entry name" value="APOPTOSIS-ASSOCIATED SPECK-LIKE PROTEIN CONTAINING A CARD"/>
    <property type="match status" value="1"/>
</dbReference>
<dbReference type="GeneTree" id="ENSGT00730000111912"/>
<dbReference type="GO" id="GO:0042981">
    <property type="term" value="P:regulation of apoptotic process"/>
    <property type="evidence" value="ECO:0007669"/>
    <property type="project" value="InterPro"/>
</dbReference>
<feature type="domain" description="FIIND" evidence="7">
    <location>
        <begin position="1"/>
        <end position="240"/>
    </location>
</feature>
<evidence type="ECO:0000256" key="4">
    <source>
        <dbReference type="ARBA" id="ARBA00022859"/>
    </source>
</evidence>
<dbReference type="InParanoid" id="A0A667YML2"/>
<feature type="domain" description="CARD" evidence="6">
    <location>
        <begin position="242"/>
        <end position="333"/>
    </location>
</feature>
<dbReference type="GO" id="GO:0045087">
    <property type="term" value="P:innate immune response"/>
    <property type="evidence" value="ECO:0007669"/>
    <property type="project" value="UniProtKB-KW"/>
</dbReference>
<dbReference type="GO" id="GO:0006954">
    <property type="term" value="P:inflammatory response"/>
    <property type="evidence" value="ECO:0007669"/>
    <property type="project" value="UniProtKB-KW"/>
</dbReference>
<reference evidence="8" key="2">
    <citation type="submission" date="2025-08" db="UniProtKB">
        <authorList>
            <consortium name="Ensembl"/>
        </authorList>
    </citation>
    <scope>IDENTIFICATION</scope>
</reference>
<keyword evidence="3" id="KW-0399">Innate immunity</keyword>
<reference evidence="8" key="1">
    <citation type="submission" date="2019-06" db="EMBL/GenBank/DDBJ databases">
        <authorList>
            <consortium name="Wellcome Sanger Institute Data Sharing"/>
        </authorList>
    </citation>
    <scope>NUCLEOTIDE SEQUENCE [LARGE SCALE GENOMIC DNA]</scope>
</reference>